<evidence type="ECO:0000259" key="5">
    <source>
        <dbReference type="PROSITE" id="PS50977"/>
    </source>
</evidence>
<protein>
    <submittedName>
        <fullName evidence="6">TetR/AcrR family transcriptional regulator</fullName>
    </submittedName>
</protein>
<dbReference type="InterPro" id="IPR036271">
    <property type="entry name" value="Tet_transcr_reg_TetR-rel_C_sf"/>
</dbReference>
<dbReference type="PROSITE" id="PS50977">
    <property type="entry name" value="HTH_TETR_2"/>
    <property type="match status" value="1"/>
</dbReference>
<dbReference type="InterPro" id="IPR001647">
    <property type="entry name" value="HTH_TetR"/>
</dbReference>
<dbReference type="Pfam" id="PF00440">
    <property type="entry name" value="TetR_N"/>
    <property type="match status" value="1"/>
</dbReference>
<evidence type="ECO:0000313" key="6">
    <source>
        <dbReference type="EMBL" id="MFC3714272.1"/>
    </source>
</evidence>
<evidence type="ECO:0000256" key="1">
    <source>
        <dbReference type="ARBA" id="ARBA00023015"/>
    </source>
</evidence>
<keyword evidence="7" id="KW-1185">Reference proteome</keyword>
<dbReference type="SUPFAM" id="SSF46689">
    <property type="entry name" value="Homeodomain-like"/>
    <property type="match status" value="1"/>
</dbReference>
<evidence type="ECO:0000256" key="4">
    <source>
        <dbReference type="PROSITE-ProRule" id="PRU00335"/>
    </source>
</evidence>
<dbReference type="InterPro" id="IPR050109">
    <property type="entry name" value="HTH-type_TetR-like_transc_reg"/>
</dbReference>
<feature type="DNA-binding region" description="H-T-H motif" evidence="4">
    <location>
        <begin position="37"/>
        <end position="56"/>
    </location>
</feature>
<dbReference type="EMBL" id="JBHRXV010000013">
    <property type="protein sequence ID" value="MFC3714272.1"/>
    <property type="molecule type" value="Genomic_DNA"/>
</dbReference>
<keyword evidence="2 4" id="KW-0238">DNA-binding</keyword>
<gene>
    <name evidence="6" type="ORF">ACFOMD_17015</name>
</gene>
<dbReference type="Pfam" id="PF17932">
    <property type="entry name" value="TetR_C_24"/>
    <property type="match status" value="1"/>
</dbReference>
<reference evidence="7" key="1">
    <citation type="journal article" date="2019" name="Int. J. Syst. Evol. Microbiol.">
        <title>The Global Catalogue of Microorganisms (GCM) 10K type strain sequencing project: providing services to taxonomists for standard genome sequencing and annotation.</title>
        <authorList>
            <consortium name="The Broad Institute Genomics Platform"/>
            <consortium name="The Broad Institute Genome Sequencing Center for Infectious Disease"/>
            <person name="Wu L."/>
            <person name="Ma J."/>
        </authorList>
    </citation>
    <scope>NUCLEOTIDE SEQUENCE [LARGE SCALE GENOMIC DNA]</scope>
    <source>
        <strain evidence="7">KCTC 42644</strain>
    </source>
</reference>
<dbReference type="InterPro" id="IPR041490">
    <property type="entry name" value="KstR2_TetR_C"/>
</dbReference>
<organism evidence="6 7">
    <name type="scientific">Sphingoaurantiacus capsulatus</name>
    <dbReference type="NCBI Taxonomy" id="1771310"/>
    <lineage>
        <taxon>Bacteria</taxon>
        <taxon>Pseudomonadati</taxon>
        <taxon>Pseudomonadota</taxon>
        <taxon>Alphaproteobacteria</taxon>
        <taxon>Sphingomonadales</taxon>
        <taxon>Sphingosinicellaceae</taxon>
        <taxon>Sphingoaurantiacus</taxon>
    </lineage>
</organism>
<dbReference type="Gene3D" id="1.10.357.10">
    <property type="entry name" value="Tetracycline Repressor, domain 2"/>
    <property type="match status" value="1"/>
</dbReference>
<dbReference type="PANTHER" id="PTHR30055">
    <property type="entry name" value="HTH-TYPE TRANSCRIPTIONAL REGULATOR RUTR"/>
    <property type="match status" value="1"/>
</dbReference>
<dbReference type="PRINTS" id="PR00455">
    <property type="entry name" value="HTHTETR"/>
</dbReference>
<dbReference type="InterPro" id="IPR009057">
    <property type="entry name" value="Homeodomain-like_sf"/>
</dbReference>
<accession>A0ABV7XG55</accession>
<comment type="caution">
    <text evidence="6">The sequence shown here is derived from an EMBL/GenBank/DDBJ whole genome shotgun (WGS) entry which is preliminary data.</text>
</comment>
<dbReference type="PANTHER" id="PTHR30055:SF234">
    <property type="entry name" value="HTH-TYPE TRANSCRIPTIONAL REGULATOR BETI"/>
    <property type="match status" value="1"/>
</dbReference>
<name>A0ABV7XG55_9SPHN</name>
<dbReference type="Proteomes" id="UP001595615">
    <property type="component" value="Unassembled WGS sequence"/>
</dbReference>
<evidence type="ECO:0000313" key="7">
    <source>
        <dbReference type="Proteomes" id="UP001595615"/>
    </source>
</evidence>
<sequence length="226" mass="24351">MSPPKSGAAKAGDETTQQRVLRAAVRLFAERGFHGTGIRDLAAAAELTTSTLYHYMTNKDDLLVEIMMGAITPLRDAAAAIRADIADPATALCAIVEHHVWAHASDRLATLVTDTELRALSGDRLKDVLTLRDEYEGLWRGAVEAGVEAGVFSTAHPNLAARALLQMATGVSHWFSAKGRLKLDELCRTYADNALALLRATDPDGKPLVRADLNVPSPTRYLSPLP</sequence>
<keyword evidence="1" id="KW-0805">Transcription regulation</keyword>
<dbReference type="SUPFAM" id="SSF48498">
    <property type="entry name" value="Tetracyclin repressor-like, C-terminal domain"/>
    <property type="match status" value="1"/>
</dbReference>
<evidence type="ECO:0000256" key="2">
    <source>
        <dbReference type="ARBA" id="ARBA00023125"/>
    </source>
</evidence>
<feature type="domain" description="HTH tetR-type" evidence="5">
    <location>
        <begin position="14"/>
        <end position="74"/>
    </location>
</feature>
<evidence type="ECO:0000256" key="3">
    <source>
        <dbReference type="ARBA" id="ARBA00023163"/>
    </source>
</evidence>
<dbReference type="RefSeq" id="WP_380863602.1">
    <property type="nucleotide sequence ID" value="NZ_JBHRXV010000013.1"/>
</dbReference>
<keyword evidence="3" id="KW-0804">Transcription</keyword>
<proteinExistence type="predicted"/>